<dbReference type="OMA" id="KIITATW"/>
<sequence>MKILSDEERNAHWNTVLYEGAKGTLIGLGVSYGLVSYLKKKHPIRYGQFNTSIKACLWSMPPVSLGAFYADDGSVKFDEQQHRSDYFKEKEKEQLERWEKLSWNDKAFVKVNDNKYKIIIGAWAASLYGSWKLVNRDKYMTGAQKAVQARVYAQAITVVLLLGTILLSMHEKELQKNAPAEIPEWQRVLDEQANKNKGSAPSK</sequence>
<accession>G8YL83</accession>
<evidence type="ECO:0000256" key="4">
    <source>
        <dbReference type="ARBA" id="ARBA00023136"/>
    </source>
</evidence>
<dbReference type="PANTHER" id="PTHR28018">
    <property type="entry name" value="RESPIRATORY SUPERCOMPLEX FACTOR 2, MITOCHONDRIAL"/>
    <property type="match status" value="1"/>
</dbReference>
<proteinExistence type="predicted"/>
<feature type="transmembrane region" description="Helical" evidence="5">
    <location>
        <begin position="151"/>
        <end position="169"/>
    </location>
</feature>
<comment type="subcellular location">
    <subcellularLocation>
        <location evidence="1">Mitochondrion</location>
    </subcellularLocation>
</comment>
<keyword evidence="4 5" id="KW-0472">Membrane</keyword>
<dbReference type="AlphaFoldDB" id="G8YL83"/>
<dbReference type="InterPro" id="IPR007667">
    <property type="entry name" value="Hypoxia_induced_domain"/>
</dbReference>
<dbReference type="PANTHER" id="PTHR28018:SF3">
    <property type="entry name" value="RESPIRATORY SUPERCOMPLEX FACTOR 2, MITOCHONDRIAL"/>
    <property type="match status" value="1"/>
</dbReference>
<evidence type="ECO:0000256" key="5">
    <source>
        <dbReference type="SAM" id="Phobius"/>
    </source>
</evidence>
<dbReference type="FunCoup" id="G8YL83">
    <property type="interactions" value="125"/>
</dbReference>
<evidence type="ECO:0000256" key="3">
    <source>
        <dbReference type="ARBA" id="ARBA00022989"/>
    </source>
</evidence>
<dbReference type="InterPro" id="IPR040153">
    <property type="entry name" value="Rcf2"/>
</dbReference>
<dbReference type="Pfam" id="PF04588">
    <property type="entry name" value="HIG_1_N"/>
    <property type="match status" value="1"/>
</dbReference>
<name>G8YL83_PICSO</name>
<dbReference type="InParanoid" id="G8YL83"/>
<dbReference type="GO" id="GO:0033617">
    <property type="term" value="P:mitochondrial respiratory chain complex IV assembly"/>
    <property type="evidence" value="ECO:0007669"/>
    <property type="project" value="TreeGrafter"/>
</dbReference>
<evidence type="ECO:0000259" key="6">
    <source>
        <dbReference type="PROSITE" id="PS51503"/>
    </source>
</evidence>
<keyword evidence="8" id="KW-1185">Reference proteome</keyword>
<dbReference type="EMBL" id="FO082054">
    <property type="protein sequence ID" value="CCE88817.1"/>
    <property type="molecule type" value="Genomic_DNA"/>
</dbReference>
<keyword evidence="2 5" id="KW-0812">Transmembrane</keyword>
<evidence type="ECO:0000313" key="8">
    <source>
        <dbReference type="Proteomes" id="UP000005222"/>
    </source>
</evidence>
<gene>
    <name evidence="7" type="primary">Piso0_001603</name>
    <name evidence="7" type="ORF">GNLVRS01_PISO0F10015g</name>
</gene>
<protein>
    <submittedName>
        <fullName evidence="7">Piso0_001603 protein</fullName>
    </submittedName>
</protein>
<evidence type="ECO:0000313" key="7">
    <source>
        <dbReference type="EMBL" id="CCE88817.1"/>
    </source>
</evidence>
<reference evidence="7 8" key="1">
    <citation type="journal article" date="2012" name="G3 (Bethesda)">
        <title>Pichia sorbitophila, an interspecies yeast hybrid reveals early steps of genome resolution following polyploidization.</title>
        <authorList>
            <person name="Leh Louis V."/>
            <person name="Despons L."/>
            <person name="Friedrich A."/>
            <person name="Martin T."/>
            <person name="Durrens P."/>
            <person name="Casaregola S."/>
            <person name="Neuveglise C."/>
            <person name="Fairhead C."/>
            <person name="Marck C."/>
            <person name="Cruz J.A."/>
            <person name="Straub M.L."/>
            <person name="Kugler V."/>
            <person name="Sacerdot C."/>
            <person name="Uzunov Z."/>
            <person name="Thierry A."/>
            <person name="Weiss S."/>
            <person name="Bleykasten C."/>
            <person name="De Montigny J."/>
            <person name="Jacques N."/>
            <person name="Jung P."/>
            <person name="Lemaire M."/>
            <person name="Mallet S."/>
            <person name="Morel G."/>
            <person name="Richard G.F."/>
            <person name="Sarkar A."/>
            <person name="Savel G."/>
            <person name="Schacherer J."/>
            <person name="Seret M.L."/>
            <person name="Talla E."/>
            <person name="Samson G."/>
            <person name="Jubin C."/>
            <person name="Poulain J."/>
            <person name="Vacherie B."/>
            <person name="Barbe V."/>
            <person name="Pelletier E."/>
            <person name="Sherman D.J."/>
            <person name="Westhof E."/>
            <person name="Weissenbach J."/>
            <person name="Baret P.V."/>
            <person name="Wincker P."/>
            <person name="Gaillardin C."/>
            <person name="Dujon B."/>
            <person name="Souciet J.L."/>
        </authorList>
    </citation>
    <scope>NUCLEOTIDE SEQUENCE [LARGE SCALE GENOMIC DNA]</scope>
    <source>
        <strain evidence="8">ATCC MYA-4447 / BCRC 22081 / CBS 7064 / NBRC 10061 / NRRL Y-12695</strain>
    </source>
</reference>
<feature type="transmembrane region" description="Helical" evidence="5">
    <location>
        <begin position="20"/>
        <end position="38"/>
    </location>
</feature>
<dbReference type="STRING" id="559304.G8YL83"/>
<dbReference type="GO" id="GO:0005739">
    <property type="term" value="C:mitochondrion"/>
    <property type="evidence" value="ECO:0007669"/>
    <property type="project" value="UniProtKB-SubCell"/>
</dbReference>
<dbReference type="OrthoDB" id="1915122at2759"/>
<dbReference type="HOGENOM" id="CLU_079101_3_0_1"/>
<evidence type="ECO:0000256" key="2">
    <source>
        <dbReference type="ARBA" id="ARBA00022692"/>
    </source>
</evidence>
<dbReference type="Proteomes" id="UP000005222">
    <property type="component" value="Chromosome F"/>
</dbReference>
<feature type="domain" description="HIG1" evidence="6">
    <location>
        <begin position="88"/>
        <end position="179"/>
    </location>
</feature>
<dbReference type="eggNOG" id="ENOG502QT50">
    <property type="taxonomic scope" value="Eukaryota"/>
</dbReference>
<evidence type="ECO:0000256" key="1">
    <source>
        <dbReference type="ARBA" id="ARBA00004173"/>
    </source>
</evidence>
<organism evidence="7 8">
    <name type="scientific">Pichia sorbitophila (strain ATCC MYA-4447 / BCRC 22081 / CBS 7064 / NBRC 10061 / NRRL Y-12695)</name>
    <name type="common">Hybrid yeast</name>
    <dbReference type="NCBI Taxonomy" id="559304"/>
    <lineage>
        <taxon>Eukaryota</taxon>
        <taxon>Fungi</taxon>
        <taxon>Dikarya</taxon>
        <taxon>Ascomycota</taxon>
        <taxon>Saccharomycotina</taxon>
        <taxon>Pichiomycetes</taxon>
        <taxon>Debaryomycetaceae</taxon>
        <taxon>Millerozyma</taxon>
    </lineage>
</organism>
<dbReference type="PROSITE" id="PS51503">
    <property type="entry name" value="HIG1"/>
    <property type="match status" value="1"/>
</dbReference>
<keyword evidence="3 5" id="KW-1133">Transmembrane helix</keyword>